<gene>
    <name evidence="10" type="ORF">A3770_05p36490</name>
</gene>
<evidence type="ECO:0000256" key="8">
    <source>
        <dbReference type="SAM" id="MobiDB-lite"/>
    </source>
</evidence>
<feature type="compositionally biased region" description="Basic and acidic residues" evidence="8">
    <location>
        <begin position="11"/>
        <end position="23"/>
    </location>
</feature>
<dbReference type="InterPro" id="IPR003827">
    <property type="entry name" value="tRNA_yW-synthesising"/>
</dbReference>
<sequence length="591" mass="66267">MATKGFVSRSARAERQDDKSRKGSVDLPIRDLVSDINSYGRETVFTTSSCSGRVSLVSELTKGKRTKGDAKWVLMSHEPIGGDEIVQAIEKYLAEADTSLQTLTLRFEPFILAMECAQLEVASALLKVGRDAGFRESGIQIGKRITLSIRCSIRLELPVCKNGRQLVTKEYIHELAELCDEKFDENFQRIDRFHRLLKPKLEKLCATRRDSESRHEGGGTRALVAQRRDAKALKDLLKAKKWLNQSIRPAAEGGKIAFPVTSDFEDASVEELKKALGIDLELITLDEVEDSNKAVSPYEVLRRKVRDSVPAEIAEELLVDLPRKWERLGDALLVPKNSLVHEFWRDPERSRSLWPMVARTLNCKKIGRQREVQDNEIRESSAELLWPREGADGWVKHLENGIFYSFDFTKCMFSSGNGTEKLRVAGFPCKDEVVLDMFAGIGYFTLPYLVKAGAKHLYACEWNPVAVSALKKNLRLNGCEDRCTVLEGNCAAKAPVGVAHRVNLGLIPDSSLAWDAAVRSLVPEGGWLHVHTNCGSSKEEIDEAVEKMRTRFVELARESGREDAKVELGHVEKVKSYAPKVLHVVVDLLLR</sequence>
<dbReference type="InterPro" id="IPR056743">
    <property type="entry name" value="TRM5-TYW2-like_MTfase"/>
</dbReference>
<evidence type="ECO:0000256" key="7">
    <source>
        <dbReference type="ARBA" id="ARBA00049400"/>
    </source>
</evidence>
<name>A0A5B8MLF0_9CHLO</name>
<dbReference type="GO" id="GO:0102522">
    <property type="term" value="F:tRNA 4-demethylwyosine alpha-amino-alpha-carboxypropyltransferase activity"/>
    <property type="evidence" value="ECO:0007669"/>
    <property type="project" value="UniProtKB-EC"/>
</dbReference>
<dbReference type="Gene3D" id="3.30.300.110">
    <property type="entry name" value="Met-10+ protein-like domains"/>
    <property type="match status" value="1"/>
</dbReference>
<comment type="catalytic activity">
    <reaction evidence="7">
        <text>4-demethylwyosine(37) in tRNA(Phe) + S-adenosyl-L-methionine = 4-demethyl-7-[(3S)-3-amino-3-carboxypropyl]wyosine(37) in tRNA(Phe) + S-methyl-5'-thioadenosine + H(+)</text>
        <dbReference type="Rhea" id="RHEA:36355"/>
        <dbReference type="Rhea" id="RHEA-COMP:10164"/>
        <dbReference type="Rhea" id="RHEA-COMP:10378"/>
        <dbReference type="ChEBI" id="CHEBI:15378"/>
        <dbReference type="ChEBI" id="CHEBI:17509"/>
        <dbReference type="ChEBI" id="CHEBI:59789"/>
        <dbReference type="ChEBI" id="CHEBI:64315"/>
        <dbReference type="ChEBI" id="CHEBI:73550"/>
        <dbReference type="EC" id="2.5.1.114"/>
    </reaction>
</comment>
<dbReference type="GO" id="GO:0030488">
    <property type="term" value="P:tRNA methylation"/>
    <property type="evidence" value="ECO:0007669"/>
    <property type="project" value="TreeGrafter"/>
</dbReference>
<dbReference type="InterPro" id="IPR056744">
    <property type="entry name" value="TRM5/TYW2-like_N"/>
</dbReference>
<proteinExistence type="predicted"/>
<dbReference type="GO" id="GO:0005737">
    <property type="term" value="C:cytoplasm"/>
    <property type="evidence" value="ECO:0007669"/>
    <property type="project" value="TreeGrafter"/>
</dbReference>
<dbReference type="STRING" id="1764295.A0A5B8MLF0"/>
<dbReference type="CDD" id="cd02440">
    <property type="entry name" value="AdoMet_MTases"/>
    <property type="match status" value="1"/>
</dbReference>
<evidence type="ECO:0000313" key="10">
    <source>
        <dbReference type="EMBL" id="QDZ21131.1"/>
    </source>
</evidence>
<evidence type="ECO:0000256" key="3">
    <source>
        <dbReference type="ARBA" id="ARBA00022679"/>
    </source>
</evidence>
<evidence type="ECO:0000256" key="6">
    <source>
        <dbReference type="ARBA" id="ARBA00049202"/>
    </source>
</evidence>
<dbReference type="Pfam" id="PF25133">
    <property type="entry name" value="TYW2_N_2"/>
    <property type="match status" value="1"/>
</dbReference>
<evidence type="ECO:0000256" key="1">
    <source>
        <dbReference type="ARBA" id="ARBA00004797"/>
    </source>
</evidence>
<keyword evidence="2" id="KW-0489">Methyltransferase</keyword>
<dbReference type="OrthoDB" id="568365at2759"/>
<dbReference type="PANTHER" id="PTHR23245">
    <property type="entry name" value="TRNA METHYLTRANSFERASE"/>
    <property type="match status" value="1"/>
</dbReference>
<comment type="pathway">
    <text evidence="1">tRNA modification; wybutosine-tRNA(Phe) biosynthesis.</text>
</comment>
<evidence type="ECO:0000256" key="2">
    <source>
        <dbReference type="ARBA" id="ARBA00022603"/>
    </source>
</evidence>
<dbReference type="FunFam" id="3.40.50.150:FF:000131">
    <property type="entry name" value="tRNA wybutosine-synthesizing protein 2/3/4"/>
    <property type="match status" value="1"/>
</dbReference>
<comment type="catalytic activity">
    <reaction evidence="6">
        <text>4-demethyl-7-[(3S)-3-amino-3-carboxypropyl]wyosine(37) in tRNA(Phe) + S-adenosyl-L-methionine = 7-[(3S)-3-amino-3-carboxypropyl]wyosine(37) in tRNA(Phe) + S-adenosyl-L-homocysteine + H(+)</text>
        <dbReference type="Rhea" id="RHEA:36635"/>
        <dbReference type="Rhea" id="RHEA-COMP:10378"/>
        <dbReference type="Rhea" id="RHEA-COMP:10379"/>
        <dbReference type="ChEBI" id="CHEBI:15378"/>
        <dbReference type="ChEBI" id="CHEBI:57856"/>
        <dbReference type="ChEBI" id="CHEBI:59789"/>
        <dbReference type="ChEBI" id="CHEBI:73543"/>
        <dbReference type="ChEBI" id="CHEBI:73550"/>
        <dbReference type="EC" id="2.1.1.282"/>
    </reaction>
</comment>
<evidence type="ECO:0000256" key="5">
    <source>
        <dbReference type="ARBA" id="ARBA00022694"/>
    </source>
</evidence>
<reference evidence="10 11" key="1">
    <citation type="submission" date="2018-07" db="EMBL/GenBank/DDBJ databases">
        <title>The complete nuclear genome of the prasinophyte Chloropicon primus (CCMP1205).</title>
        <authorList>
            <person name="Pombert J.-F."/>
            <person name="Otis C."/>
            <person name="Turmel M."/>
            <person name="Lemieux C."/>
        </authorList>
    </citation>
    <scope>NUCLEOTIDE SEQUENCE [LARGE SCALE GENOMIC DNA]</scope>
    <source>
        <strain evidence="10 11">CCMP1205</strain>
    </source>
</reference>
<feature type="domain" description="SAM-dependent methyltransferase TRM5/TYW2-type" evidence="9">
    <location>
        <begin position="325"/>
        <end position="591"/>
    </location>
</feature>
<evidence type="ECO:0000259" key="9">
    <source>
        <dbReference type="PROSITE" id="PS51684"/>
    </source>
</evidence>
<dbReference type="GO" id="GO:0031591">
    <property type="term" value="P:wybutosine biosynthetic process"/>
    <property type="evidence" value="ECO:0007669"/>
    <property type="project" value="TreeGrafter"/>
</dbReference>
<keyword evidence="5" id="KW-0819">tRNA processing</keyword>
<dbReference type="InterPro" id="IPR030382">
    <property type="entry name" value="MeTrfase_TRM5/TYW2"/>
</dbReference>
<dbReference type="SUPFAM" id="SSF53335">
    <property type="entry name" value="S-adenosyl-L-methionine-dependent methyltransferases"/>
    <property type="match status" value="1"/>
</dbReference>
<protein>
    <submittedName>
        <fullName evidence="10">tRNA wybutosine-synthesizing protein</fullName>
    </submittedName>
</protein>
<dbReference type="Proteomes" id="UP000316726">
    <property type="component" value="Chromosome 5"/>
</dbReference>
<accession>A0A5B8MLF0</accession>
<dbReference type="Pfam" id="PF02475">
    <property type="entry name" value="TRM5-TYW2_MTfase"/>
    <property type="match status" value="1"/>
</dbReference>
<dbReference type="Gene3D" id="3.40.50.150">
    <property type="entry name" value="Vaccinia Virus protein VP39"/>
    <property type="match status" value="1"/>
</dbReference>
<keyword evidence="3" id="KW-0808">Transferase</keyword>
<dbReference type="PROSITE" id="PS51684">
    <property type="entry name" value="SAM_MT_TRM5_TYW2"/>
    <property type="match status" value="1"/>
</dbReference>
<dbReference type="Gene3D" id="3.30.1960.10">
    <property type="entry name" value="tRNA wybutosine-synthesizing-like"/>
    <property type="match status" value="1"/>
</dbReference>
<organism evidence="10 11">
    <name type="scientific">Chloropicon primus</name>
    <dbReference type="NCBI Taxonomy" id="1764295"/>
    <lineage>
        <taxon>Eukaryota</taxon>
        <taxon>Viridiplantae</taxon>
        <taxon>Chlorophyta</taxon>
        <taxon>Chloropicophyceae</taxon>
        <taxon>Chloropicales</taxon>
        <taxon>Chloropicaceae</taxon>
        <taxon>Chloropicon</taxon>
    </lineage>
</organism>
<dbReference type="AlphaFoldDB" id="A0A5B8MLF0"/>
<dbReference type="InterPro" id="IPR029063">
    <property type="entry name" value="SAM-dependent_MTases_sf"/>
</dbReference>
<keyword evidence="11" id="KW-1185">Reference proteome</keyword>
<feature type="region of interest" description="Disordered" evidence="8">
    <location>
        <begin position="1"/>
        <end position="23"/>
    </location>
</feature>
<dbReference type="InterPro" id="IPR036602">
    <property type="entry name" value="tRNA_yW-synthesising-like_sf"/>
</dbReference>
<evidence type="ECO:0000256" key="4">
    <source>
        <dbReference type="ARBA" id="ARBA00022691"/>
    </source>
</evidence>
<evidence type="ECO:0000313" key="11">
    <source>
        <dbReference type="Proteomes" id="UP000316726"/>
    </source>
</evidence>
<dbReference type="GO" id="GO:0008175">
    <property type="term" value="F:tRNA methyltransferase activity"/>
    <property type="evidence" value="ECO:0007669"/>
    <property type="project" value="TreeGrafter"/>
</dbReference>
<dbReference type="PANTHER" id="PTHR23245:SF25">
    <property type="entry name" value="TRNA WYBUTOSINE-SYNTHESIZING PROTEIN 2 HOMOLOG"/>
    <property type="match status" value="1"/>
</dbReference>
<dbReference type="SUPFAM" id="SSF111278">
    <property type="entry name" value="SSo0622-like"/>
    <property type="match status" value="1"/>
</dbReference>
<dbReference type="EMBL" id="CP031038">
    <property type="protein sequence ID" value="QDZ21131.1"/>
    <property type="molecule type" value="Genomic_DNA"/>
</dbReference>
<keyword evidence="4" id="KW-0949">S-adenosyl-L-methionine</keyword>
<dbReference type="Pfam" id="PF02676">
    <property type="entry name" value="TYW3"/>
    <property type="match status" value="1"/>
</dbReference>